<gene>
    <name evidence="1" type="ORF">MNBD_GAMMA14-1125</name>
</gene>
<reference evidence="1" key="1">
    <citation type="submission" date="2018-06" db="EMBL/GenBank/DDBJ databases">
        <authorList>
            <person name="Zhirakovskaya E."/>
        </authorList>
    </citation>
    <scope>NUCLEOTIDE SEQUENCE</scope>
</reference>
<accession>A0A3B0Z345</accession>
<dbReference type="AlphaFoldDB" id="A0A3B0Z345"/>
<sequence>MKLCIETAESCDCEELRTLIIDAAEQLLGAGHTLLEAKLPWDGHPVLFSDTDGHPVLISFDAEQSQAALLNGLKTSEQLSNALPW</sequence>
<evidence type="ECO:0000313" key="1">
    <source>
        <dbReference type="EMBL" id="VAW75126.1"/>
    </source>
</evidence>
<feature type="non-terminal residue" evidence="1">
    <location>
        <position position="85"/>
    </location>
</feature>
<proteinExistence type="predicted"/>
<name>A0A3B0Z345_9ZZZZ</name>
<dbReference type="EMBL" id="UOFM01000120">
    <property type="protein sequence ID" value="VAW75126.1"/>
    <property type="molecule type" value="Genomic_DNA"/>
</dbReference>
<protein>
    <submittedName>
        <fullName evidence="1">Uncharacterized protein</fullName>
    </submittedName>
</protein>
<organism evidence="1">
    <name type="scientific">hydrothermal vent metagenome</name>
    <dbReference type="NCBI Taxonomy" id="652676"/>
    <lineage>
        <taxon>unclassified sequences</taxon>
        <taxon>metagenomes</taxon>
        <taxon>ecological metagenomes</taxon>
    </lineage>
</organism>